<dbReference type="RefSeq" id="WP_155087652.1">
    <property type="nucleotide sequence ID" value="NZ_WJYA01000002.1"/>
</dbReference>
<evidence type="ECO:0000313" key="4">
    <source>
        <dbReference type="EMBL" id="MTE25822.1"/>
    </source>
</evidence>
<keyword evidence="2 4" id="KW-0808">Transferase</keyword>
<dbReference type="Pfam" id="PF00535">
    <property type="entry name" value="Glycos_transf_2"/>
    <property type="match status" value="1"/>
</dbReference>
<comment type="caution">
    <text evidence="4">The sequence shown here is derived from an EMBL/GenBank/DDBJ whole genome shotgun (WGS) entry which is preliminary data.</text>
</comment>
<dbReference type="CDD" id="cd00761">
    <property type="entry name" value="Glyco_tranf_GTA_type"/>
    <property type="match status" value="1"/>
</dbReference>
<sequence>MKLSVLIPMYNVEDHISNCLDSVINQDIPTEDYEIIVLNDGSTDSSYEIAKHYAEEYDNIRLYTHENIGLYATRNKLLQLANGKYIYNLDSDDYIVHNSLGKIINIAIEKDVDVLGFDYISTPRKDLHASTKNDQKLSVEVESGNHFLANNAYHANTVWWYFIKRDFMKKHALSFDENNPLGDGPFTLRLFHMAKRMLYLPIDIHRYVIVPTSIMNSNERKHLAKMIDNYMEIFDRYNLLASDIAKKNDPKLDDVVHKVEHWRDVNVYVMFYTLIKSGISISEINKILKKLKAIDAYPIKNFIGERYNSLKHNTLIYIFNNKFLFYTILFPCRLLYRFRLLNF</sequence>
<dbReference type="PANTHER" id="PTHR22916">
    <property type="entry name" value="GLYCOSYLTRANSFERASE"/>
    <property type="match status" value="1"/>
</dbReference>
<reference evidence="4 5" key="1">
    <citation type="submission" date="2019-11" db="EMBL/GenBank/DDBJ databases">
        <title>Winogradskyella ouciana sp. nov., isolated from the hadal seawater of the Mariana Trench.</title>
        <authorList>
            <person name="Liu R."/>
        </authorList>
    </citation>
    <scope>NUCLEOTIDE SEQUENCE [LARGE SCALE GENOMIC DNA]</scope>
    <source>
        <strain evidence="4 5">ZXX205</strain>
    </source>
</reference>
<keyword evidence="5" id="KW-1185">Reference proteome</keyword>
<dbReference type="Gene3D" id="3.90.550.10">
    <property type="entry name" value="Spore Coat Polysaccharide Biosynthesis Protein SpsA, Chain A"/>
    <property type="match status" value="1"/>
</dbReference>
<feature type="domain" description="Glycosyltransferase 2-like" evidence="3">
    <location>
        <begin position="4"/>
        <end position="133"/>
    </location>
</feature>
<keyword evidence="1" id="KW-0328">Glycosyltransferase</keyword>
<name>A0A7K1G966_9FLAO</name>
<dbReference type="GO" id="GO:0016758">
    <property type="term" value="F:hexosyltransferase activity"/>
    <property type="evidence" value="ECO:0007669"/>
    <property type="project" value="UniProtKB-ARBA"/>
</dbReference>
<dbReference type="EMBL" id="WJYA01000002">
    <property type="protein sequence ID" value="MTE25822.1"/>
    <property type="molecule type" value="Genomic_DNA"/>
</dbReference>
<dbReference type="InterPro" id="IPR001173">
    <property type="entry name" value="Glyco_trans_2-like"/>
</dbReference>
<dbReference type="PANTHER" id="PTHR22916:SF51">
    <property type="entry name" value="GLYCOSYLTRANSFERASE EPSH-RELATED"/>
    <property type="match status" value="1"/>
</dbReference>
<dbReference type="InterPro" id="IPR029044">
    <property type="entry name" value="Nucleotide-diphossugar_trans"/>
</dbReference>
<proteinExistence type="predicted"/>
<evidence type="ECO:0000313" key="5">
    <source>
        <dbReference type="Proteomes" id="UP000447545"/>
    </source>
</evidence>
<gene>
    <name evidence="4" type="ORF">F1003_02655</name>
</gene>
<dbReference type="AlphaFoldDB" id="A0A7K1G966"/>
<organism evidence="4 5">
    <name type="scientific">Winogradskyella ouciana</name>
    <dbReference type="NCBI Taxonomy" id="2608631"/>
    <lineage>
        <taxon>Bacteria</taxon>
        <taxon>Pseudomonadati</taxon>
        <taxon>Bacteroidota</taxon>
        <taxon>Flavobacteriia</taxon>
        <taxon>Flavobacteriales</taxon>
        <taxon>Flavobacteriaceae</taxon>
        <taxon>Winogradskyella</taxon>
    </lineage>
</organism>
<evidence type="ECO:0000256" key="2">
    <source>
        <dbReference type="ARBA" id="ARBA00022679"/>
    </source>
</evidence>
<dbReference type="Proteomes" id="UP000447545">
    <property type="component" value="Unassembled WGS sequence"/>
</dbReference>
<protein>
    <submittedName>
        <fullName evidence="4">Glycosyltransferase</fullName>
    </submittedName>
</protein>
<dbReference type="SUPFAM" id="SSF53448">
    <property type="entry name" value="Nucleotide-diphospho-sugar transferases"/>
    <property type="match status" value="1"/>
</dbReference>
<accession>A0A7K1G966</accession>
<evidence type="ECO:0000256" key="1">
    <source>
        <dbReference type="ARBA" id="ARBA00022676"/>
    </source>
</evidence>
<evidence type="ECO:0000259" key="3">
    <source>
        <dbReference type="Pfam" id="PF00535"/>
    </source>
</evidence>